<keyword evidence="1" id="KW-0732">Signal</keyword>
<accession>A0A8C9LIB0</accession>
<evidence type="ECO:0000256" key="1">
    <source>
        <dbReference type="SAM" id="SignalP"/>
    </source>
</evidence>
<dbReference type="PANTHER" id="PTHR46254">
    <property type="entry name" value="PROTEIN GVQW1-RELATED"/>
    <property type="match status" value="1"/>
</dbReference>
<organism evidence="2 3">
    <name type="scientific">Piliocolobus tephrosceles</name>
    <name type="common">Ugandan red Colobus</name>
    <dbReference type="NCBI Taxonomy" id="591936"/>
    <lineage>
        <taxon>Eukaryota</taxon>
        <taxon>Metazoa</taxon>
        <taxon>Chordata</taxon>
        <taxon>Craniata</taxon>
        <taxon>Vertebrata</taxon>
        <taxon>Euteleostomi</taxon>
        <taxon>Mammalia</taxon>
        <taxon>Eutheria</taxon>
        <taxon>Euarchontoglires</taxon>
        <taxon>Primates</taxon>
        <taxon>Haplorrhini</taxon>
        <taxon>Catarrhini</taxon>
        <taxon>Cercopithecidae</taxon>
        <taxon>Colobinae</taxon>
        <taxon>Piliocolobus</taxon>
    </lineage>
</organism>
<protein>
    <recommendedName>
        <fullName evidence="4">Secreted protein</fullName>
    </recommendedName>
</protein>
<reference evidence="2" key="2">
    <citation type="submission" date="2025-09" db="UniProtKB">
        <authorList>
            <consortium name="Ensembl"/>
        </authorList>
    </citation>
    <scope>IDENTIFICATION</scope>
</reference>
<keyword evidence="3" id="KW-1185">Reference proteome</keyword>
<name>A0A8C9LIB0_9PRIM</name>
<feature type="signal peptide" evidence="1">
    <location>
        <begin position="1"/>
        <end position="24"/>
    </location>
</feature>
<dbReference type="Ensembl" id="ENSPTET00000006920.1">
    <property type="protein sequence ID" value="ENSPTEP00000004448.1"/>
    <property type="gene ID" value="ENSPTEG00000005204.1"/>
</dbReference>
<dbReference type="AlphaFoldDB" id="A0A8C9LIB0"/>
<dbReference type="PANTHER" id="PTHR46254:SF3">
    <property type="entry name" value="SECRETED PROTEIN"/>
    <property type="match status" value="1"/>
</dbReference>
<evidence type="ECO:0000313" key="3">
    <source>
        <dbReference type="Proteomes" id="UP000694416"/>
    </source>
</evidence>
<feature type="chain" id="PRO_5034860678" description="Secreted protein" evidence="1">
    <location>
        <begin position="25"/>
        <end position="70"/>
    </location>
</feature>
<proteinExistence type="predicted"/>
<sequence length="70" mass="8217">VTIVPAICFLFFFFFFSRWSLVVAQAGVQWCDISSLRPPPPRFKRFSCLSLPNMLWWDCGSLNPPPFRFK</sequence>
<evidence type="ECO:0000313" key="2">
    <source>
        <dbReference type="Ensembl" id="ENSPTEP00000004448.1"/>
    </source>
</evidence>
<reference evidence="2" key="1">
    <citation type="submission" date="2025-08" db="UniProtKB">
        <authorList>
            <consortium name="Ensembl"/>
        </authorList>
    </citation>
    <scope>IDENTIFICATION</scope>
</reference>
<dbReference type="Proteomes" id="UP000694416">
    <property type="component" value="Unplaced"/>
</dbReference>
<evidence type="ECO:0008006" key="4">
    <source>
        <dbReference type="Google" id="ProtNLM"/>
    </source>
</evidence>